<dbReference type="Pfam" id="PF07715">
    <property type="entry name" value="Plug"/>
    <property type="match status" value="1"/>
</dbReference>
<evidence type="ECO:0000256" key="1">
    <source>
        <dbReference type="ARBA" id="ARBA00004571"/>
    </source>
</evidence>
<evidence type="ECO:0000256" key="6">
    <source>
        <dbReference type="ARBA" id="ARBA00023077"/>
    </source>
</evidence>
<keyword evidence="9 10" id="KW-0998">Cell outer membrane</keyword>
<keyword evidence="2 10" id="KW-0813">Transport</keyword>
<keyword evidence="6 11" id="KW-0798">TonB box</keyword>
<evidence type="ECO:0000259" key="13">
    <source>
        <dbReference type="Pfam" id="PF07715"/>
    </source>
</evidence>
<feature type="domain" description="TonB-dependent receptor-like beta-barrel" evidence="12">
    <location>
        <begin position="266"/>
        <end position="695"/>
    </location>
</feature>
<dbReference type="SUPFAM" id="SSF56935">
    <property type="entry name" value="Porins"/>
    <property type="match status" value="1"/>
</dbReference>
<evidence type="ECO:0000313" key="15">
    <source>
        <dbReference type="Proteomes" id="UP001210231"/>
    </source>
</evidence>
<dbReference type="Gene3D" id="2.40.170.20">
    <property type="entry name" value="TonB-dependent receptor, beta-barrel domain"/>
    <property type="match status" value="1"/>
</dbReference>
<accession>A0ABT4UP79</accession>
<evidence type="ECO:0000259" key="12">
    <source>
        <dbReference type="Pfam" id="PF00593"/>
    </source>
</evidence>
<dbReference type="Pfam" id="PF13715">
    <property type="entry name" value="CarbopepD_reg_2"/>
    <property type="match status" value="1"/>
</dbReference>
<organism evidence="14 15">
    <name type="scientific">Polluticaenibacter yanchengensis</name>
    <dbReference type="NCBI Taxonomy" id="3014562"/>
    <lineage>
        <taxon>Bacteria</taxon>
        <taxon>Pseudomonadati</taxon>
        <taxon>Bacteroidota</taxon>
        <taxon>Chitinophagia</taxon>
        <taxon>Chitinophagales</taxon>
        <taxon>Chitinophagaceae</taxon>
        <taxon>Polluticaenibacter</taxon>
    </lineage>
</organism>
<dbReference type="RefSeq" id="WP_407032890.1">
    <property type="nucleotide sequence ID" value="NZ_JAQGEF010000034.1"/>
</dbReference>
<keyword evidence="8 14" id="KW-0675">Receptor</keyword>
<evidence type="ECO:0000256" key="7">
    <source>
        <dbReference type="ARBA" id="ARBA00023136"/>
    </source>
</evidence>
<dbReference type="EMBL" id="JAQGEF010000034">
    <property type="protein sequence ID" value="MDA3616560.1"/>
    <property type="molecule type" value="Genomic_DNA"/>
</dbReference>
<dbReference type="SUPFAM" id="SSF49464">
    <property type="entry name" value="Carboxypeptidase regulatory domain-like"/>
    <property type="match status" value="1"/>
</dbReference>
<dbReference type="InterPro" id="IPR039426">
    <property type="entry name" value="TonB-dep_rcpt-like"/>
</dbReference>
<comment type="similarity">
    <text evidence="10 11">Belongs to the TonB-dependent receptor family.</text>
</comment>
<evidence type="ECO:0000256" key="4">
    <source>
        <dbReference type="ARBA" id="ARBA00022692"/>
    </source>
</evidence>
<comment type="subcellular location">
    <subcellularLocation>
        <location evidence="1 10">Cell outer membrane</location>
        <topology evidence="1 10">Multi-pass membrane protein</topology>
    </subcellularLocation>
</comment>
<protein>
    <submittedName>
        <fullName evidence="14">TonB-dependent receptor</fullName>
    </submittedName>
</protein>
<name>A0ABT4UP79_9BACT</name>
<proteinExistence type="inferred from homology"/>
<dbReference type="InterPro" id="IPR012910">
    <property type="entry name" value="Plug_dom"/>
</dbReference>
<evidence type="ECO:0000256" key="11">
    <source>
        <dbReference type="RuleBase" id="RU003357"/>
    </source>
</evidence>
<evidence type="ECO:0000256" key="3">
    <source>
        <dbReference type="ARBA" id="ARBA00022452"/>
    </source>
</evidence>
<dbReference type="InterPro" id="IPR008969">
    <property type="entry name" value="CarboxyPept-like_regulatory"/>
</dbReference>
<gene>
    <name evidence="14" type="ORF">O3P16_17240</name>
</gene>
<evidence type="ECO:0000256" key="8">
    <source>
        <dbReference type="ARBA" id="ARBA00023170"/>
    </source>
</evidence>
<keyword evidence="15" id="KW-1185">Reference proteome</keyword>
<dbReference type="Proteomes" id="UP001210231">
    <property type="component" value="Unassembled WGS sequence"/>
</dbReference>
<keyword evidence="5" id="KW-0732">Signal</keyword>
<dbReference type="PANTHER" id="PTHR30069:SF29">
    <property type="entry name" value="HEMOGLOBIN AND HEMOGLOBIN-HAPTOGLOBIN-BINDING PROTEIN 1-RELATED"/>
    <property type="match status" value="1"/>
</dbReference>
<evidence type="ECO:0000256" key="9">
    <source>
        <dbReference type="ARBA" id="ARBA00023237"/>
    </source>
</evidence>
<sequence length="762" mass="86135">MNLKPIIIFVLLLFIYQQSKAQKETVVIVIKETGTLQPLAGATVESKKAKQNGVTNHEGIFEMALNNVKILDIIVSMTGFSKFEKQYAVESLKDTLYVLLQTEEQELEQVVVSGSLKPIRKSESIIPVEIYTQSFLKANPVPNLFESMQNINGVKPQVNCSVCNTGDIHINGLEGPYTMVMIDGMPIVSGLSTVYGLSGIPQSLIDRVEVVKGPASTLYGSEAVGGIINVITKQPSAAPIISVDVMSTSWQEYNVDLGLKSKLGNNGTMLTGINYFDYSNPVDKNGDGFTDITLQKRLSVFNKLYWNLGKHSHLSVGTRYVYEDRWGGEMNWQRKYRGGDEVYGESIYTNRAELIANYKLPFRENVQWSFSGNIHRQNSVYGDQVFKADQDIAFTQMIWLKTIGTHDLLTGIAYRYTYYDDNTVVTADPDDKSKNNPQKTHLPGFFLQDEWSFHPQHKLLAGARYDYNSIHGNIFTPRIAYKWQSVDKHNQVRLSWGNGYRVANVFTEDHMALTGSREVVFEEDLKPEKSWNINLNLVKKIKLNASRLNIDASLFYTKFSNRIIADYESHPQYIYYANLNGHSISKGASLSLELNLPEGININTGVTVMDVYKVEAGEKSRQLFTEKWSGVWGISYTKPKYKIDYTGNFYGSMLLPLLNELDPRAAKSPFYSIQNIQVTYYINKKMEIYGGAKNLLNWLPTKQNPFLIARSFDPFNKQVEWGSDGLPLATAGNPYALQFDPTYSFAANQGIRAFLGFRFTLR</sequence>
<evidence type="ECO:0000313" key="14">
    <source>
        <dbReference type="EMBL" id="MDA3616560.1"/>
    </source>
</evidence>
<comment type="caution">
    <text evidence="14">The sequence shown here is derived from an EMBL/GenBank/DDBJ whole genome shotgun (WGS) entry which is preliminary data.</text>
</comment>
<dbReference type="PANTHER" id="PTHR30069">
    <property type="entry name" value="TONB-DEPENDENT OUTER MEMBRANE RECEPTOR"/>
    <property type="match status" value="1"/>
</dbReference>
<keyword evidence="3 10" id="KW-1134">Transmembrane beta strand</keyword>
<dbReference type="InterPro" id="IPR000531">
    <property type="entry name" value="Beta-barrel_TonB"/>
</dbReference>
<dbReference type="InterPro" id="IPR037066">
    <property type="entry name" value="Plug_dom_sf"/>
</dbReference>
<reference evidence="14 15" key="1">
    <citation type="submission" date="2022-12" db="EMBL/GenBank/DDBJ databases">
        <title>Chitinophagaceae gen. sp. nov., a new member of the family Chitinophagaceae, isolated from soil in a chemical factory.</title>
        <authorList>
            <person name="Ke Z."/>
        </authorList>
    </citation>
    <scope>NUCLEOTIDE SEQUENCE [LARGE SCALE GENOMIC DNA]</scope>
    <source>
        <strain evidence="14 15">LY-5</strain>
    </source>
</reference>
<dbReference type="Gene3D" id="2.170.130.10">
    <property type="entry name" value="TonB-dependent receptor, plug domain"/>
    <property type="match status" value="1"/>
</dbReference>
<evidence type="ECO:0000256" key="10">
    <source>
        <dbReference type="PROSITE-ProRule" id="PRU01360"/>
    </source>
</evidence>
<evidence type="ECO:0000256" key="5">
    <source>
        <dbReference type="ARBA" id="ARBA00022729"/>
    </source>
</evidence>
<dbReference type="InterPro" id="IPR036942">
    <property type="entry name" value="Beta-barrel_TonB_sf"/>
</dbReference>
<keyword evidence="7 10" id="KW-0472">Membrane</keyword>
<feature type="domain" description="TonB-dependent receptor plug" evidence="13">
    <location>
        <begin position="121"/>
        <end position="227"/>
    </location>
</feature>
<evidence type="ECO:0000256" key="2">
    <source>
        <dbReference type="ARBA" id="ARBA00022448"/>
    </source>
</evidence>
<dbReference type="PROSITE" id="PS52016">
    <property type="entry name" value="TONB_DEPENDENT_REC_3"/>
    <property type="match status" value="1"/>
</dbReference>
<dbReference type="Pfam" id="PF00593">
    <property type="entry name" value="TonB_dep_Rec_b-barrel"/>
    <property type="match status" value="1"/>
</dbReference>
<keyword evidence="4 10" id="KW-0812">Transmembrane</keyword>